<keyword evidence="3" id="KW-1185">Reference proteome</keyword>
<dbReference type="RefSeq" id="XP_002550831.1">
    <property type="nucleotide sequence ID" value="XM_002550785.1"/>
</dbReference>
<evidence type="ECO:0000313" key="2">
    <source>
        <dbReference type="EMBL" id="EER31399.1"/>
    </source>
</evidence>
<feature type="signal peptide" evidence="1">
    <location>
        <begin position="1"/>
        <end position="19"/>
    </location>
</feature>
<dbReference type="HOGENOM" id="CLU_622557_0_0_1"/>
<feature type="chain" id="PRO_5002952885" evidence="1">
    <location>
        <begin position="20"/>
        <end position="440"/>
    </location>
</feature>
<dbReference type="KEGG" id="ctp:CTRG_05129"/>
<organism evidence="2 3">
    <name type="scientific">Candida tropicalis (strain ATCC MYA-3404 / T1)</name>
    <name type="common">Yeast</name>
    <dbReference type="NCBI Taxonomy" id="294747"/>
    <lineage>
        <taxon>Eukaryota</taxon>
        <taxon>Fungi</taxon>
        <taxon>Dikarya</taxon>
        <taxon>Ascomycota</taxon>
        <taxon>Saccharomycotina</taxon>
        <taxon>Pichiomycetes</taxon>
        <taxon>Debaryomycetaceae</taxon>
        <taxon>Candida/Lodderomyces clade</taxon>
        <taxon>Candida</taxon>
    </lineage>
</organism>
<dbReference type="Proteomes" id="UP000002037">
    <property type="component" value="Unassembled WGS sequence"/>
</dbReference>
<accession>C5MGD6</accession>
<name>C5MGD6_CANTT</name>
<evidence type="ECO:0000256" key="1">
    <source>
        <dbReference type="SAM" id="SignalP"/>
    </source>
</evidence>
<dbReference type="VEuPathDB" id="FungiDB:CTRG_05129"/>
<proteinExistence type="predicted"/>
<sequence>MKSLTLFATLLSLITLVVAASPPMTSAPAVFTEPTADCSDTVIYDNGATHTFKVCSEGQTAPHGCEYRSTSILSQSYLTCQPSCIILHGTGAIISTFTTMNTCPYSITNTPGCTKTNDQVYCPPSEYCSTSSTLISYGGGFYLAGLMAVECKTDICSFTTSSDIVGYDCAPYTTSLDNGCQEIIQMEDGSVVTSTICETESTPPPSSLINCTTGSYFPSHTNPDDYTEYTLCPDTVTLPAGCKTTDWPYFSGEVAVTCNPPCTMTETTGEVTYTVSYNYCPTSYDSGTTPELVYTTTTEYDGSCATYDGYMTCPDHCIITTFSRYEGATCFLTESHSCDPTLSCSFVGYLGPSPSFSCVHVSTMPPVTPVTCTTKTYTTVTTIVKTATFCEPEISIPPRCPTLYSPATNGHYIGTCVRPCQRTSTFDGTTKVVSYSVCPL</sequence>
<dbReference type="EMBL" id="GG692401">
    <property type="protein sequence ID" value="EER31399.1"/>
    <property type="molecule type" value="Genomic_DNA"/>
</dbReference>
<evidence type="ECO:0000313" key="3">
    <source>
        <dbReference type="Proteomes" id="UP000002037"/>
    </source>
</evidence>
<keyword evidence="1" id="KW-0732">Signal</keyword>
<dbReference type="GeneID" id="8299285"/>
<dbReference type="AlphaFoldDB" id="C5MGD6"/>
<reference evidence="2 3" key="1">
    <citation type="journal article" date="2009" name="Nature">
        <title>Evolution of pathogenicity and sexual reproduction in eight Candida genomes.</title>
        <authorList>
            <person name="Butler G."/>
            <person name="Rasmussen M.D."/>
            <person name="Lin M.F."/>
            <person name="Santos M.A."/>
            <person name="Sakthikumar S."/>
            <person name="Munro C.A."/>
            <person name="Rheinbay E."/>
            <person name="Grabherr M."/>
            <person name="Forche A."/>
            <person name="Reedy J.L."/>
            <person name="Agrafioti I."/>
            <person name="Arnaud M.B."/>
            <person name="Bates S."/>
            <person name="Brown A.J."/>
            <person name="Brunke S."/>
            <person name="Costanzo M.C."/>
            <person name="Fitzpatrick D.A."/>
            <person name="de Groot P.W."/>
            <person name="Harris D."/>
            <person name="Hoyer L.L."/>
            <person name="Hube B."/>
            <person name="Klis F.M."/>
            <person name="Kodira C."/>
            <person name="Lennard N."/>
            <person name="Logue M.E."/>
            <person name="Martin R."/>
            <person name="Neiman A.M."/>
            <person name="Nikolaou E."/>
            <person name="Quail M.A."/>
            <person name="Quinn J."/>
            <person name="Santos M.C."/>
            <person name="Schmitzberger F.F."/>
            <person name="Sherlock G."/>
            <person name="Shah P."/>
            <person name="Silverstein K.A."/>
            <person name="Skrzypek M.S."/>
            <person name="Soll D."/>
            <person name="Staggs R."/>
            <person name="Stansfield I."/>
            <person name="Stumpf M.P."/>
            <person name="Sudbery P.E."/>
            <person name="Srikantha T."/>
            <person name="Zeng Q."/>
            <person name="Berman J."/>
            <person name="Berriman M."/>
            <person name="Heitman J."/>
            <person name="Gow N.A."/>
            <person name="Lorenz M.C."/>
            <person name="Birren B.W."/>
            <person name="Kellis M."/>
            <person name="Cuomo C.A."/>
        </authorList>
    </citation>
    <scope>NUCLEOTIDE SEQUENCE [LARGE SCALE GENOMIC DNA]</scope>
    <source>
        <strain evidence="3">ATCC MYA-3404 / T1</strain>
    </source>
</reference>
<gene>
    <name evidence="2" type="ORF">CTRG_05129</name>
</gene>
<protein>
    <submittedName>
        <fullName evidence="2">Uncharacterized protein</fullName>
    </submittedName>
</protein>